<dbReference type="AlphaFoldDB" id="A0AAW2YJ35"/>
<proteinExistence type="predicted"/>
<feature type="region of interest" description="Disordered" evidence="1">
    <location>
        <begin position="454"/>
        <end position="503"/>
    </location>
</feature>
<name>A0AAW2YJ35_9EUKA</name>
<feature type="region of interest" description="Disordered" evidence="1">
    <location>
        <begin position="188"/>
        <end position="225"/>
    </location>
</feature>
<feature type="compositionally biased region" description="Low complexity" evidence="1">
    <location>
        <begin position="337"/>
        <end position="351"/>
    </location>
</feature>
<feature type="region of interest" description="Disordered" evidence="1">
    <location>
        <begin position="1"/>
        <end position="36"/>
    </location>
</feature>
<feature type="region of interest" description="Disordered" evidence="1">
    <location>
        <begin position="336"/>
        <end position="406"/>
    </location>
</feature>
<feature type="region of interest" description="Disordered" evidence="1">
    <location>
        <begin position="82"/>
        <end position="135"/>
    </location>
</feature>
<feature type="compositionally biased region" description="Polar residues" evidence="1">
    <location>
        <begin position="472"/>
        <end position="489"/>
    </location>
</feature>
<organism evidence="2 3">
    <name type="scientific">Acrasis kona</name>
    <dbReference type="NCBI Taxonomy" id="1008807"/>
    <lineage>
        <taxon>Eukaryota</taxon>
        <taxon>Discoba</taxon>
        <taxon>Heterolobosea</taxon>
        <taxon>Tetramitia</taxon>
        <taxon>Eutetramitia</taxon>
        <taxon>Acrasidae</taxon>
        <taxon>Acrasis</taxon>
    </lineage>
</organism>
<gene>
    <name evidence="2" type="ORF">AKO1_006350</name>
</gene>
<feature type="compositionally biased region" description="Low complexity" evidence="1">
    <location>
        <begin position="608"/>
        <end position="622"/>
    </location>
</feature>
<dbReference type="EMBL" id="JAOPGA020000127">
    <property type="protein sequence ID" value="KAL0476998.1"/>
    <property type="molecule type" value="Genomic_DNA"/>
</dbReference>
<accession>A0AAW2YJ35</accession>
<feature type="compositionally biased region" description="Low complexity" evidence="1">
    <location>
        <begin position="362"/>
        <end position="397"/>
    </location>
</feature>
<dbReference type="Proteomes" id="UP001431209">
    <property type="component" value="Unassembled WGS sequence"/>
</dbReference>
<reference evidence="2 3" key="1">
    <citation type="submission" date="2024-03" db="EMBL/GenBank/DDBJ databases">
        <title>The Acrasis kona genome and developmental transcriptomes reveal deep origins of eukaryotic multicellular pathways.</title>
        <authorList>
            <person name="Sheikh S."/>
            <person name="Fu C.-J."/>
            <person name="Brown M.W."/>
            <person name="Baldauf S.L."/>
        </authorList>
    </citation>
    <scope>NUCLEOTIDE SEQUENCE [LARGE SCALE GENOMIC DNA]</scope>
    <source>
        <strain evidence="2 3">ATCC MYA-3509</strain>
    </source>
</reference>
<feature type="region of interest" description="Disordered" evidence="1">
    <location>
        <begin position="548"/>
        <end position="577"/>
    </location>
</feature>
<feature type="region of interest" description="Disordered" evidence="1">
    <location>
        <begin position="597"/>
        <end position="643"/>
    </location>
</feature>
<feature type="region of interest" description="Disordered" evidence="1">
    <location>
        <begin position="248"/>
        <end position="290"/>
    </location>
</feature>
<comment type="caution">
    <text evidence="2">The sequence shown here is derived from an EMBL/GenBank/DDBJ whole genome shotgun (WGS) entry which is preliminary data.</text>
</comment>
<sequence>MGKNKSSNKLQRSAEVEGAISDNYINTAHSKGLSQKQIEERVNKVHEIFGDWPKVDIRRALEENEYDDDRVIRNHLDGVDQWQSVKKKADQPTQPRPKTNRRNNQEPRGIQNDRTERGGRGRGRGAVGRTSSNNLVSTEPIVKEYTTTTTYDNFAGTEDQPSHSRAFRSFAEVAAFVNVEEPQPPAETVITTTTHSTSSNDYKTTNKKKARRHQNQDQQPVTETTVVTTTSTVPAYVDVAGSDYSTSTSFVEPSAQVVSQTSSSPDLDVIGSPTNIAASSSPLPSNVSSSASTAASASSAKAISSPSQDSANIILPNQSIYNNRLNVQFGSLGINDSSSSSELASAPSIVSQEDANAQSSATNVVQSTPSVQSTTSVPTTSSNVTSSSSATSAPQSNMSTNDYSYSQSWGNDVNDYNGEMPYGEESGHVDPSSIMGAQYPHQPYNAFGMYGAHPHHQPQVPPQVGGARGNTDPKNATQRTSPNTTNASYNKVGVPPYAQPPYPSLQPHSAYQYPYHYMMPNQFQYYNYPGGYKSNGTHFYGKPYGYPTSTSASSTSTNTSSTSTNNNANSSTAPPQEDDYAKQFMEQQQQYYNYMGHQQQQQHLPPVSSSSGANASGANSSSDKLKSGNKDNRGADVQQQGVPLTMDQQQMGYGFYPQHMPYMGNSQYNYMFHTPQQYGLQHQYQPTQPSGQQANQSHNTKSGRDQQQQSSLSTGWQ</sequence>
<feature type="compositionally biased region" description="Basic and acidic residues" evidence="1">
    <location>
        <begin position="623"/>
        <end position="634"/>
    </location>
</feature>
<feature type="region of interest" description="Disordered" evidence="1">
    <location>
        <begin position="679"/>
        <end position="717"/>
    </location>
</feature>
<feature type="compositionally biased region" description="Low complexity" evidence="1">
    <location>
        <begin position="548"/>
        <end position="573"/>
    </location>
</feature>
<dbReference type="CDD" id="cd14279">
    <property type="entry name" value="CUE"/>
    <property type="match status" value="1"/>
</dbReference>
<feature type="compositionally biased region" description="Polar residues" evidence="1">
    <location>
        <begin position="248"/>
        <end position="265"/>
    </location>
</feature>
<keyword evidence="3" id="KW-1185">Reference proteome</keyword>
<protein>
    <submittedName>
        <fullName evidence="2">Uncharacterized protein</fullName>
    </submittedName>
</protein>
<evidence type="ECO:0000313" key="3">
    <source>
        <dbReference type="Proteomes" id="UP001431209"/>
    </source>
</evidence>
<evidence type="ECO:0000256" key="1">
    <source>
        <dbReference type="SAM" id="MobiDB-lite"/>
    </source>
</evidence>
<feature type="compositionally biased region" description="Polar residues" evidence="1">
    <location>
        <begin position="1"/>
        <end position="11"/>
    </location>
</feature>
<evidence type="ECO:0000313" key="2">
    <source>
        <dbReference type="EMBL" id="KAL0476998.1"/>
    </source>
</evidence>
<feature type="compositionally biased region" description="Polar residues" evidence="1">
    <location>
        <begin position="23"/>
        <end position="36"/>
    </location>
</feature>
<feature type="compositionally biased region" description="Low complexity" evidence="1">
    <location>
        <begin position="277"/>
        <end position="290"/>
    </location>
</feature>